<protein>
    <recommendedName>
        <fullName evidence="3">Inorganic diphosphatase</fullName>
    </recommendedName>
</protein>
<dbReference type="SUPFAM" id="SSF50324">
    <property type="entry name" value="Inorganic pyrophosphatase"/>
    <property type="match status" value="1"/>
</dbReference>
<evidence type="ECO:0008006" key="3">
    <source>
        <dbReference type="Google" id="ProtNLM"/>
    </source>
</evidence>
<sequence>MLQSIMSESLDLAKKYLGQNVEVIIDRQLGSKHPKWDFRYTVNYGYLEGIKAPDGEDLDAYVLKIDVPVERFKGTVVAIVHRLKDDDDKLVVVPEGQEVSDEEIEEKTEFQEKFFEHEIIR</sequence>
<dbReference type="GO" id="GO:0004427">
    <property type="term" value="F:inorganic diphosphate phosphatase activity"/>
    <property type="evidence" value="ECO:0007669"/>
    <property type="project" value="InterPro"/>
</dbReference>
<evidence type="ECO:0000313" key="2">
    <source>
        <dbReference type="Proteomes" id="UP000034231"/>
    </source>
</evidence>
<dbReference type="Gene3D" id="3.90.80.10">
    <property type="entry name" value="Inorganic pyrophosphatase"/>
    <property type="match status" value="1"/>
</dbReference>
<reference evidence="1 2" key="1">
    <citation type="journal article" date="2015" name="Nature">
        <title>rRNA introns, odd ribosomes, and small enigmatic genomes across a large radiation of phyla.</title>
        <authorList>
            <person name="Brown C.T."/>
            <person name="Hug L.A."/>
            <person name="Thomas B.C."/>
            <person name="Sharon I."/>
            <person name="Castelle C.J."/>
            <person name="Singh A."/>
            <person name="Wilkins M.J."/>
            <person name="Williams K.H."/>
            <person name="Banfield J.F."/>
        </authorList>
    </citation>
    <scope>NUCLEOTIDE SEQUENCE [LARGE SCALE GENOMIC DNA]</scope>
</reference>
<dbReference type="InterPro" id="IPR036649">
    <property type="entry name" value="Pyrophosphatase_sf"/>
</dbReference>
<dbReference type="GO" id="GO:0000287">
    <property type="term" value="F:magnesium ion binding"/>
    <property type="evidence" value="ECO:0007669"/>
    <property type="project" value="InterPro"/>
</dbReference>
<gene>
    <name evidence="1" type="ORF">US68_C0003G0023</name>
</gene>
<dbReference type="AlphaFoldDB" id="A0A0G0I814"/>
<dbReference type="Proteomes" id="UP000034231">
    <property type="component" value="Unassembled WGS sequence"/>
</dbReference>
<dbReference type="GO" id="GO:0005737">
    <property type="term" value="C:cytoplasm"/>
    <property type="evidence" value="ECO:0007669"/>
    <property type="project" value="InterPro"/>
</dbReference>
<accession>A0A0G0I814</accession>
<proteinExistence type="predicted"/>
<dbReference type="GO" id="GO:0006796">
    <property type="term" value="P:phosphate-containing compound metabolic process"/>
    <property type="evidence" value="ECO:0007669"/>
    <property type="project" value="InterPro"/>
</dbReference>
<comment type="caution">
    <text evidence="1">The sequence shown here is derived from an EMBL/GenBank/DDBJ whole genome shotgun (WGS) entry which is preliminary data.</text>
</comment>
<dbReference type="EMBL" id="LBTX01000003">
    <property type="protein sequence ID" value="KKQ50657.1"/>
    <property type="molecule type" value="Genomic_DNA"/>
</dbReference>
<evidence type="ECO:0000313" key="1">
    <source>
        <dbReference type="EMBL" id="KKQ50657.1"/>
    </source>
</evidence>
<organism evidence="1 2">
    <name type="scientific">Candidatus Shapirobacteria bacterium GW2011_GWE1_38_10</name>
    <dbReference type="NCBI Taxonomy" id="1618488"/>
    <lineage>
        <taxon>Bacteria</taxon>
        <taxon>Candidatus Shapironibacteriota</taxon>
    </lineage>
</organism>
<name>A0A0G0I814_9BACT</name>